<reference evidence="1 2" key="1">
    <citation type="journal article" date="2012" name="Genet. Mol. Biol.">
        <title>Analysis of 16S rRNA and mxaF genes revealing insights into Methylobacterium niche-specific plant association.</title>
        <authorList>
            <person name="Dourado M.N."/>
            <person name="Andreote F.D."/>
            <person name="Dini-Andreote F."/>
            <person name="Conti R."/>
            <person name="Araujo J.M."/>
            <person name="Araujo W.L."/>
        </authorList>
    </citation>
    <scope>NUCLEOTIDE SEQUENCE [LARGE SCALE GENOMIC DNA]</scope>
    <source>
        <strain evidence="1 2">TC3-10</strain>
    </source>
</reference>
<evidence type="ECO:0000313" key="1">
    <source>
        <dbReference type="EMBL" id="MEE7494388.1"/>
    </source>
</evidence>
<dbReference type="EMBL" id="MLCA01000016">
    <property type="protein sequence ID" value="MEE7494388.1"/>
    <property type="molecule type" value="Genomic_DNA"/>
</dbReference>
<name>A0ABU7TXU2_9HYPH</name>
<accession>A0ABU7TXU2</accession>
<sequence length="250" mass="27423">MLLAWALSVLNPAPLSLRRLGYVRQSGLLHARSRRCRAAWAPHLARARGVITAAAESTRQRRHAVVLGSGLLDDVPLGDLARLFDRVSLVDAAHPWPARLAARRNAKVALVTADISAGLSGSWTDRCTSADLIVSANLLSQLPLVPIDAHEARGREAPPRLGAHLVDAHLAALDALARRVERVCLITDTVQREEDRTGRTTDSRDLLFGITVPPAEATWDWEIAPFGEIGRSHRLIHRVNGYTDWKAARR</sequence>
<evidence type="ECO:0008006" key="3">
    <source>
        <dbReference type="Google" id="ProtNLM"/>
    </source>
</evidence>
<dbReference type="Proteomes" id="UP001355206">
    <property type="component" value="Unassembled WGS sequence"/>
</dbReference>
<dbReference type="RefSeq" id="WP_331304377.1">
    <property type="nucleotide sequence ID" value="NZ_MLCA01000016.1"/>
</dbReference>
<comment type="caution">
    <text evidence="1">The sequence shown here is derived from an EMBL/GenBank/DDBJ whole genome shotgun (WGS) entry which is preliminary data.</text>
</comment>
<proteinExistence type="predicted"/>
<protein>
    <recommendedName>
        <fullName evidence="3">Class I SAM-dependent methyltransferase</fullName>
    </recommendedName>
</protein>
<keyword evidence="2" id="KW-1185">Reference proteome</keyword>
<evidence type="ECO:0000313" key="2">
    <source>
        <dbReference type="Proteomes" id="UP001355206"/>
    </source>
</evidence>
<gene>
    <name evidence="1" type="ORF">MOTC310_29795</name>
</gene>
<organism evidence="1 2">
    <name type="scientific">Methylobacterium oryzae</name>
    <dbReference type="NCBI Taxonomy" id="334852"/>
    <lineage>
        <taxon>Bacteria</taxon>
        <taxon>Pseudomonadati</taxon>
        <taxon>Pseudomonadota</taxon>
        <taxon>Alphaproteobacteria</taxon>
        <taxon>Hyphomicrobiales</taxon>
        <taxon>Methylobacteriaceae</taxon>
        <taxon>Methylobacterium</taxon>
    </lineage>
</organism>